<keyword evidence="5" id="KW-1185">Reference proteome</keyword>
<evidence type="ECO:0000259" key="3">
    <source>
        <dbReference type="PROSITE" id="PS50157"/>
    </source>
</evidence>
<evidence type="ECO:0000313" key="5">
    <source>
        <dbReference type="Proteomes" id="UP000016801"/>
    </source>
</evidence>
<feature type="compositionally biased region" description="Acidic residues" evidence="2">
    <location>
        <begin position="312"/>
        <end position="337"/>
    </location>
</feature>
<dbReference type="Proteomes" id="UP000016801">
    <property type="component" value="Unassembled WGS sequence"/>
</dbReference>
<keyword evidence="1" id="KW-0479">Metal-binding</keyword>
<dbReference type="AlphaFoldDB" id="M1VZF8"/>
<dbReference type="InterPro" id="IPR022698">
    <property type="entry name" value="OrsD"/>
</dbReference>
<evidence type="ECO:0000256" key="2">
    <source>
        <dbReference type="SAM" id="MobiDB-lite"/>
    </source>
</evidence>
<dbReference type="GO" id="GO:0008270">
    <property type="term" value="F:zinc ion binding"/>
    <property type="evidence" value="ECO:0007669"/>
    <property type="project" value="UniProtKB-KW"/>
</dbReference>
<dbReference type="OrthoDB" id="4961467at2759"/>
<dbReference type="Pfam" id="PF12013">
    <property type="entry name" value="OrsD"/>
    <property type="match status" value="1"/>
</dbReference>
<proteinExistence type="predicted"/>
<dbReference type="EMBL" id="CAGA01000153">
    <property type="protein sequence ID" value="CCE34902.1"/>
    <property type="molecule type" value="Genomic_DNA"/>
</dbReference>
<comment type="caution">
    <text evidence="4">The sequence shown here is derived from an EMBL/GenBank/DDBJ whole genome shotgun (WGS) entry which is preliminary data.</text>
</comment>
<dbReference type="STRING" id="1111077.M1VZF8"/>
<accession>M1VZF8</accession>
<evidence type="ECO:0000313" key="4">
    <source>
        <dbReference type="EMBL" id="CCE34902.1"/>
    </source>
</evidence>
<dbReference type="VEuPathDB" id="FungiDB:CPUR_08841"/>
<protein>
    <recommendedName>
        <fullName evidence="3">C2H2-type domain-containing protein</fullName>
    </recommendedName>
</protein>
<reference evidence="4 5" key="1">
    <citation type="journal article" date="2013" name="PLoS Genet.">
        <title>Plant-symbiotic fungi as chemical engineers: Multi-genome analysis of the Clavicipitaceae reveals dynamics of alkaloid loci.</title>
        <authorList>
            <person name="Schardl C.L."/>
            <person name="Young C.A."/>
            <person name="Hesse U."/>
            <person name="Amyotte S.G."/>
            <person name="Andreeva K."/>
            <person name="Calie P.J."/>
            <person name="Fleetwood D.J."/>
            <person name="Haws D.C."/>
            <person name="Moore N."/>
            <person name="Oeser B."/>
            <person name="Panaccione D.G."/>
            <person name="Schweri K.K."/>
            <person name="Voisey C.R."/>
            <person name="Farman M.L."/>
            <person name="Jaromczyk J.W."/>
            <person name="Roe B.A."/>
            <person name="O'Sullivan D.M."/>
            <person name="Scott B."/>
            <person name="Tudzynski P."/>
            <person name="An Z."/>
            <person name="Arnaoudova E.G."/>
            <person name="Bullock C.T."/>
            <person name="Charlton N.D."/>
            <person name="Chen L."/>
            <person name="Cox M."/>
            <person name="Dinkins R.D."/>
            <person name="Florea S."/>
            <person name="Glenn A.E."/>
            <person name="Gordon A."/>
            <person name="Gueldener U."/>
            <person name="Harris D.R."/>
            <person name="Hollin W."/>
            <person name="Jaromczyk J."/>
            <person name="Johnson R.D."/>
            <person name="Khan A.K."/>
            <person name="Leistner E."/>
            <person name="Leuchtmann A."/>
            <person name="Li C."/>
            <person name="Liu J."/>
            <person name="Liu J."/>
            <person name="Liu M."/>
            <person name="Mace W."/>
            <person name="Machado C."/>
            <person name="Nagabhyru P."/>
            <person name="Pan J."/>
            <person name="Schmid J."/>
            <person name="Sugawara K."/>
            <person name="Steiner U."/>
            <person name="Takach J.E."/>
            <person name="Tanaka E."/>
            <person name="Webb J.S."/>
            <person name="Wilson E.V."/>
            <person name="Wiseman J.L."/>
            <person name="Yoshida R."/>
            <person name="Zeng Z."/>
        </authorList>
    </citation>
    <scope>NUCLEOTIDE SEQUENCE [LARGE SCALE GENOMIC DNA]</scope>
    <source>
        <strain evidence="4 5">20.1</strain>
    </source>
</reference>
<dbReference type="HOGENOM" id="CLU_754405_0_0_1"/>
<name>M1VZF8_CLAP2</name>
<feature type="domain" description="C2H2-type" evidence="3">
    <location>
        <begin position="92"/>
        <end position="116"/>
    </location>
</feature>
<keyword evidence="1" id="KW-0863">Zinc-finger</keyword>
<dbReference type="InterPro" id="IPR013087">
    <property type="entry name" value="Znf_C2H2_type"/>
</dbReference>
<keyword evidence="1" id="KW-0862">Zinc</keyword>
<feature type="region of interest" description="Disordered" evidence="2">
    <location>
        <begin position="310"/>
        <end position="346"/>
    </location>
</feature>
<sequence length="367" mass="42061">MEFVFDSRESQEAAALDNFKYLQQHKLIICKEHGYAVALKRHLSEYHTYPRSVQQAVLRRFHGLPLTAPKDAVLPTACELPIEGLAPPRKGFECDEADCGWISTRRDNIMKHCRTHGWTSTPGDREHWTELWVQSFSLTPGKQRWFIVSVEEAQTTATAEPTSTDVLAVMDEIIREYDVFCAKEKEKMAVLVAELDPTDNTGWWNRTAWVTHLGKRHLPHLAHAARLPGTDEPELKVVADAVGELIEDCVGGLASAKLEVLRVLRSVGDVPDQRPIMRLQNRSSQDRYINYWKRLICYSIRVAQSVQLREAENEERGDEHDEDEEAVSVPEEDDDDVAGPIVQGDRMRDARRLFPWTDETRDQYLYP</sequence>
<organism evidence="4 5">
    <name type="scientific">Claviceps purpurea (strain 20.1)</name>
    <name type="common">Ergot fungus</name>
    <name type="synonym">Sphacelia segetum</name>
    <dbReference type="NCBI Taxonomy" id="1111077"/>
    <lineage>
        <taxon>Eukaryota</taxon>
        <taxon>Fungi</taxon>
        <taxon>Dikarya</taxon>
        <taxon>Ascomycota</taxon>
        <taxon>Pezizomycotina</taxon>
        <taxon>Sordariomycetes</taxon>
        <taxon>Hypocreomycetidae</taxon>
        <taxon>Hypocreales</taxon>
        <taxon>Clavicipitaceae</taxon>
        <taxon>Claviceps</taxon>
    </lineage>
</organism>
<dbReference type="PROSITE" id="PS50157">
    <property type="entry name" value="ZINC_FINGER_C2H2_2"/>
    <property type="match status" value="1"/>
</dbReference>
<evidence type="ECO:0000256" key="1">
    <source>
        <dbReference type="PROSITE-ProRule" id="PRU00042"/>
    </source>
</evidence>
<gene>
    <name evidence="4" type="ORF">CPUR_08841</name>
</gene>